<gene>
    <name evidence="2" type="ORF">AGERDE_LOCUS1654</name>
</gene>
<dbReference type="OrthoDB" id="10503571at2759"/>
<organism evidence="2 3">
    <name type="scientific">Ambispora gerdemannii</name>
    <dbReference type="NCBI Taxonomy" id="144530"/>
    <lineage>
        <taxon>Eukaryota</taxon>
        <taxon>Fungi</taxon>
        <taxon>Fungi incertae sedis</taxon>
        <taxon>Mucoromycota</taxon>
        <taxon>Glomeromycotina</taxon>
        <taxon>Glomeromycetes</taxon>
        <taxon>Archaeosporales</taxon>
        <taxon>Ambisporaceae</taxon>
        <taxon>Ambispora</taxon>
    </lineage>
</organism>
<reference evidence="2" key="1">
    <citation type="submission" date="2021-06" db="EMBL/GenBank/DDBJ databases">
        <authorList>
            <person name="Kallberg Y."/>
            <person name="Tangrot J."/>
            <person name="Rosling A."/>
        </authorList>
    </citation>
    <scope>NUCLEOTIDE SEQUENCE</scope>
    <source>
        <strain evidence="2">MT106</strain>
    </source>
</reference>
<proteinExistence type="predicted"/>
<evidence type="ECO:0000256" key="1">
    <source>
        <dbReference type="SAM" id="MobiDB-lite"/>
    </source>
</evidence>
<dbReference type="AlphaFoldDB" id="A0A9N8VBF8"/>
<feature type="region of interest" description="Disordered" evidence="1">
    <location>
        <begin position="94"/>
        <end position="125"/>
    </location>
</feature>
<keyword evidence="3" id="KW-1185">Reference proteome</keyword>
<name>A0A9N8VBF8_9GLOM</name>
<sequence length="244" mass="28527">MDFETDTTLNFLEGAGDLFGLTAPNAPRQATLSRGWYIAVDTDHTREYKSGHNFSRRSVFNVNVGNSSDLPGEGGFQGNISEIMETREMRDRANEWSDFDKQTQRAWQLQPPKNDEKIDQHDKKTEKYNSKGLLSDKFEEKNIGEVENDILEQIEKKSEKLKEGDLPRKWEEEKLPELKKIHEKIEELEKKENKSSAEETELKNKKAEYDKKFKEDKEDTIKNIQEQLEKNNLNITELDDNRSR</sequence>
<evidence type="ECO:0000313" key="2">
    <source>
        <dbReference type="EMBL" id="CAG8449757.1"/>
    </source>
</evidence>
<accession>A0A9N8VBF8</accession>
<evidence type="ECO:0000313" key="3">
    <source>
        <dbReference type="Proteomes" id="UP000789831"/>
    </source>
</evidence>
<feature type="region of interest" description="Disordered" evidence="1">
    <location>
        <begin position="188"/>
        <end position="217"/>
    </location>
</feature>
<comment type="caution">
    <text evidence="2">The sequence shown here is derived from an EMBL/GenBank/DDBJ whole genome shotgun (WGS) entry which is preliminary data.</text>
</comment>
<dbReference type="EMBL" id="CAJVPL010000119">
    <property type="protein sequence ID" value="CAG8449757.1"/>
    <property type="molecule type" value="Genomic_DNA"/>
</dbReference>
<feature type="compositionally biased region" description="Basic and acidic residues" evidence="1">
    <location>
        <begin position="113"/>
        <end position="125"/>
    </location>
</feature>
<feature type="compositionally biased region" description="Basic and acidic residues" evidence="1">
    <location>
        <begin position="94"/>
        <end position="103"/>
    </location>
</feature>
<protein>
    <submittedName>
        <fullName evidence="2">9077_t:CDS:1</fullName>
    </submittedName>
</protein>
<dbReference type="Proteomes" id="UP000789831">
    <property type="component" value="Unassembled WGS sequence"/>
</dbReference>